<feature type="domain" description="DUF4832" evidence="2">
    <location>
        <begin position="314"/>
        <end position="457"/>
    </location>
</feature>
<dbReference type="Proteomes" id="UP000222768">
    <property type="component" value="Unassembled WGS sequence"/>
</dbReference>
<name>A0A855EPZ9_9ENTR</name>
<sequence length="474" mass="53385">MRLGELRYKKNRLLLLVAGALAFSPVWAKAESAQPLQRVNPPAMSGLLTNPGTGVARFHNQDLSIAQYPTTGLEYRRYYWTEVEPQEGQYNFALVDEGFAAAAAQQPAMNVGLRFMILDGPESGSEIPQWLINKGIKGTWTPDHKTFVPDLDDPTYLAYAQRLLQAFGARYNNNPELAFIDIGMVGAWGEWHNSNFPTLPPLQERYPPELLNRYVDMHFSAFPDTPKIMLLNGYDSVAYAVKRGAGWRADCWGDWRNFSPSWSHMRNDYPERLTAAETAWPGFDQAWKKAPVSLEICGHMAEWLSEQKYSREEVQATFDWALAQHASTLNLKSTEVPQAYRDILDNALTKIGYRFRVVSLTHSPSVHAGQAVTLNSEWSNDGVAPIYLRYTLAWRLQDARGNTVAQGSAGDDIRQWLPGKHSSAYPLATPRNLASGHYLLDVAMVDRNNKARIQLANEGKLSDGWYRLSSVMIN</sequence>
<accession>A0A855EPZ9</accession>
<dbReference type="AlphaFoldDB" id="A0A855EPZ9"/>
<dbReference type="Gene3D" id="3.20.20.80">
    <property type="entry name" value="Glycosidases"/>
    <property type="match status" value="1"/>
</dbReference>
<dbReference type="InterPro" id="IPR032267">
    <property type="entry name" value="DUF4832"/>
</dbReference>
<protein>
    <submittedName>
        <fullName evidence="3">DUF4832 domain-containing protein</fullName>
    </submittedName>
</protein>
<feature type="chain" id="PRO_5032989150" evidence="1">
    <location>
        <begin position="29"/>
        <end position="474"/>
    </location>
</feature>
<dbReference type="Pfam" id="PF16116">
    <property type="entry name" value="DUF4832"/>
    <property type="match status" value="1"/>
</dbReference>
<keyword evidence="1" id="KW-0732">Signal</keyword>
<gene>
    <name evidence="3" type="ORF">CRX53_24650</name>
</gene>
<evidence type="ECO:0000256" key="1">
    <source>
        <dbReference type="SAM" id="SignalP"/>
    </source>
</evidence>
<proteinExistence type="predicted"/>
<feature type="signal peptide" evidence="1">
    <location>
        <begin position="1"/>
        <end position="28"/>
    </location>
</feature>
<evidence type="ECO:0000313" key="4">
    <source>
        <dbReference type="Proteomes" id="UP000222768"/>
    </source>
</evidence>
<dbReference type="EMBL" id="PDLK01000002">
    <property type="protein sequence ID" value="PHH06899.1"/>
    <property type="molecule type" value="Genomic_DNA"/>
</dbReference>
<reference evidence="4" key="1">
    <citation type="submission" date="2017-09" db="EMBL/GenBank/DDBJ databases">
        <title>FDA dAtabase for Regulatory Grade micrObial Sequences (FDA-ARGOS): Supporting development and validation of Infectious Disease Dx tests.</title>
        <authorList>
            <person name="Minogue T."/>
            <person name="Wolcott M."/>
            <person name="Wasieloski L."/>
            <person name="Aguilar W."/>
            <person name="Moore D."/>
            <person name="Tallon L."/>
            <person name="Sadzewicz L."/>
            <person name="Ott S."/>
            <person name="Zhao X."/>
            <person name="Nagaraj S."/>
            <person name="Vavikolanu K."/>
            <person name="Aluvathingal J."/>
            <person name="Nadendla S."/>
            <person name="Sichtig H."/>
        </authorList>
    </citation>
    <scope>NUCLEOTIDE SEQUENCE [LARGE SCALE GENOMIC DNA]</scope>
    <source>
        <strain evidence="4">FDAARGOS_404</strain>
    </source>
</reference>
<evidence type="ECO:0000259" key="2">
    <source>
        <dbReference type="Pfam" id="PF16116"/>
    </source>
</evidence>
<evidence type="ECO:0000313" key="3">
    <source>
        <dbReference type="EMBL" id="PHH06899.1"/>
    </source>
</evidence>
<dbReference type="RefSeq" id="WP_051916098.1">
    <property type="nucleotide sequence ID" value="NZ_CP083630.1"/>
</dbReference>
<comment type="caution">
    <text evidence="3">The sequence shown here is derived from an EMBL/GenBank/DDBJ whole genome shotgun (WGS) entry which is preliminary data.</text>
</comment>
<organism evidence="3 4">
    <name type="scientific">Leclercia adecarboxylata</name>
    <dbReference type="NCBI Taxonomy" id="83655"/>
    <lineage>
        <taxon>Bacteria</taxon>
        <taxon>Pseudomonadati</taxon>
        <taxon>Pseudomonadota</taxon>
        <taxon>Gammaproteobacteria</taxon>
        <taxon>Enterobacterales</taxon>
        <taxon>Enterobacteriaceae</taxon>
        <taxon>Leclercia</taxon>
    </lineage>
</organism>
<dbReference type="InterPro" id="IPR017853">
    <property type="entry name" value="GH"/>
</dbReference>
<dbReference type="SUPFAM" id="SSF51445">
    <property type="entry name" value="(Trans)glycosidases"/>
    <property type="match status" value="1"/>
</dbReference>